<proteinExistence type="inferred from homology"/>
<feature type="active site" description="Proton donor" evidence="1">
    <location>
        <position position="115"/>
    </location>
</feature>
<feature type="binding site" evidence="2">
    <location>
        <position position="149"/>
    </location>
    <ligand>
        <name>substrate</name>
    </ligand>
</feature>
<dbReference type="Gene3D" id="2.60.120.10">
    <property type="entry name" value="Jelly Rolls"/>
    <property type="match status" value="1"/>
</dbReference>
<dbReference type="EC" id="5.1.3.13" evidence="4"/>
<comment type="caution">
    <text evidence="5">The sequence shown here is derived from an EMBL/GenBank/DDBJ whole genome shotgun (WGS) entry which is preliminary data.</text>
</comment>
<evidence type="ECO:0000256" key="3">
    <source>
        <dbReference type="PIRSR" id="PIRSR600888-3"/>
    </source>
</evidence>
<dbReference type="PANTHER" id="PTHR21047">
    <property type="entry name" value="DTDP-6-DEOXY-D-GLUCOSE-3,5 EPIMERASE"/>
    <property type="match status" value="1"/>
</dbReference>
<dbReference type="UniPathway" id="UPA00124"/>
<dbReference type="SUPFAM" id="SSF51182">
    <property type="entry name" value="RmlC-like cupins"/>
    <property type="match status" value="1"/>
</dbReference>
<dbReference type="GO" id="GO:0019305">
    <property type="term" value="P:dTDP-rhamnose biosynthetic process"/>
    <property type="evidence" value="ECO:0007669"/>
    <property type="project" value="UniProtKB-UniRule"/>
</dbReference>
<comment type="subunit">
    <text evidence="4">Homodimer.</text>
</comment>
<dbReference type="NCBIfam" id="TIGR01221">
    <property type="entry name" value="rmlC"/>
    <property type="match status" value="1"/>
</dbReference>
<comment type="function">
    <text evidence="4">Catalyzes the epimerization of the C3' and C5'positions of dTDP-6-deoxy-D-xylo-4-hexulose, forming dTDP-6-deoxy-L-lyxo-4-hexulose.</text>
</comment>
<dbReference type="InterPro" id="IPR014710">
    <property type="entry name" value="RmlC-like_jellyroll"/>
</dbReference>
<sequence>EVFEDKRGYFCETYKQSDFLKNDIKENFVQDNQSYSKKNVLRGLHYQLPPYQQGKLVRCINGEIFDVAVDIRENSDTFKKWVGVNLSSENKKIIYIPPGFAHGFYTLSKTATIHYKVTEEYAPEYDSAICWNDSDINIEWPDGEKIVSKKDKNAKSLKEAELL</sequence>
<dbReference type="AlphaFoldDB" id="A0A5D0MGY8"/>
<feature type="site" description="Participates in a stacking interaction with the thymidine ring of dTDP-4-oxo-6-deoxyglucose" evidence="3">
    <location>
        <position position="121"/>
    </location>
</feature>
<reference evidence="5" key="1">
    <citation type="submission" date="2019-08" db="EMBL/GenBank/DDBJ databases">
        <title>Genomic characterization of a novel candidate phylum (ARYD3) from a high temperature, high salinity tertiary oil reservoir in north central Oklahoma, USA.</title>
        <authorList>
            <person name="Youssef N.H."/>
            <person name="Yadav A."/>
            <person name="Elshahed M.S."/>
        </authorList>
    </citation>
    <scope>NUCLEOTIDE SEQUENCE [LARGE SCALE GENOMIC DNA]</scope>
    <source>
        <strain evidence="5">ARYD3</strain>
    </source>
</reference>
<feature type="binding site" evidence="2">
    <location>
        <position position="126"/>
    </location>
    <ligand>
        <name>substrate</name>
    </ligand>
</feature>
<dbReference type="GO" id="GO:0008830">
    <property type="term" value="F:dTDP-4-dehydrorhamnose 3,5-epimerase activity"/>
    <property type="evidence" value="ECO:0007669"/>
    <property type="project" value="UniProtKB-UniRule"/>
</dbReference>
<dbReference type="InterPro" id="IPR011051">
    <property type="entry name" value="RmlC_Cupin_sf"/>
</dbReference>
<feature type="binding site" evidence="2">
    <location>
        <position position="42"/>
    </location>
    <ligand>
        <name>substrate</name>
    </ligand>
</feature>
<comment type="catalytic activity">
    <reaction evidence="4">
        <text>dTDP-4-dehydro-6-deoxy-alpha-D-glucose = dTDP-4-dehydro-beta-L-rhamnose</text>
        <dbReference type="Rhea" id="RHEA:16969"/>
        <dbReference type="ChEBI" id="CHEBI:57649"/>
        <dbReference type="ChEBI" id="CHEBI:62830"/>
        <dbReference type="EC" id="5.1.3.13"/>
    </reaction>
</comment>
<feature type="binding site" evidence="2">
    <location>
        <position position="102"/>
    </location>
    <ligand>
        <name>substrate</name>
    </ligand>
</feature>
<evidence type="ECO:0000313" key="5">
    <source>
        <dbReference type="EMBL" id="TYB30761.1"/>
    </source>
</evidence>
<dbReference type="Pfam" id="PF00908">
    <property type="entry name" value="dTDP_sugar_isom"/>
    <property type="match status" value="1"/>
</dbReference>
<dbReference type="PANTHER" id="PTHR21047:SF2">
    <property type="entry name" value="THYMIDINE DIPHOSPHO-4-KETO-RHAMNOSE 3,5-EPIMERASE"/>
    <property type="match status" value="1"/>
</dbReference>
<feature type="active site" description="Proton acceptor" evidence="1">
    <location>
        <position position="45"/>
    </location>
</feature>
<feature type="binding site" evidence="2">
    <location>
        <begin position="30"/>
        <end position="32"/>
    </location>
    <ligand>
        <name>substrate</name>
    </ligand>
</feature>
<feature type="non-terminal residue" evidence="5">
    <location>
        <position position="1"/>
    </location>
</feature>
<accession>A0A5D0MGY8</accession>
<evidence type="ECO:0000313" key="6">
    <source>
        <dbReference type="Proteomes" id="UP000324143"/>
    </source>
</evidence>
<dbReference type="GO" id="GO:0005829">
    <property type="term" value="C:cytosol"/>
    <property type="evidence" value="ECO:0007669"/>
    <property type="project" value="TreeGrafter"/>
</dbReference>
<feature type="binding site" evidence="2">
    <location>
        <position position="12"/>
    </location>
    <ligand>
        <name>substrate</name>
    </ligand>
</feature>
<dbReference type="Proteomes" id="UP000324143">
    <property type="component" value="Unassembled WGS sequence"/>
</dbReference>
<dbReference type="GO" id="GO:0000271">
    <property type="term" value="P:polysaccharide biosynthetic process"/>
    <property type="evidence" value="ECO:0007669"/>
    <property type="project" value="TreeGrafter"/>
</dbReference>
<comment type="similarity">
    <text evidence="4">Belongs to the dTDP-4-dehydrorhamnose 3,5-epimerase family.</text>
</comment>
<name>A0A5D0MGY8_9BACT</name>
<organism evidence="5 6">
    <name type="scientific">Candidatus Mcinerneyibacterium aminivorans</name>
    <dbReference type="NCBI Taxonomy" id="2703815"/>
    <lineage>
        <taxon>Bacteria</taxon>
        <taxon>Candidatus Macinerneyibacteriota</taxon>
        <taxon>Candidatus Mcinerneyibacteria</taxon>
        <taxon>Candidatus Mcinerneyibacteriales</taxon>
        <taxon>Candidatus Mcinerneyibacteriaceae</taxon>
        <taxon>Candidatus Mcinerneyibacterium</taxon>
    </lineage>
</organism>
<evidence type="ECO:0000256" key="2">
    <source>
        <dbReference type="PIRSR" id="PIRSR600888-2"/>
    </source>
</evidence>
<keyword evidence="6" id="KW-1185">Reference proteome</keyword>
<protein>
    <recommendedName>
        <fullName evidence="4">dTDP-4-dehydrorhamnose 3,5-epimerase</fullName>
        <ecNumber evidence="4">5.1.3.13</ecNumber>
    </recommendedName>
    <alternativeName>
        <fullName evidence="4">Thymidine diphospho-4-keto-rhamnose 3,5-epimerase</fullName>
    </alternativeName>
</protein>
<feature type="binding site" evidence="2">
    <location>
        <position position="55"/>
    </location>
    <ligand>
        <name>substrate</name>
    </ligand>
</feature>
<evidence type="ECO:0000256" key="1">
    <source>
        <dbReference type="PIRSR" id="PIRSR600888-1"/>
    </source>
</evidence>
<evidence type="ECO:0000256" key="4">
    <source>
        <dbReference type="RuleBase" id="RU364069"/>
    </source>
</evidence>
<gene>
    <name evidence="5" type="primary">rfbC</name>
    <name evidence="5" type="ORF">FXF47_07570</name>
</gene>
<keyword evidence="4 5" id="KW-0413">Isomerase</keyword>
<comment type="pathway">
    <text evidence="4">Carbohydrate biosynthesis; dTDP-L-rhamnose biosynthesis.</text>
</comment>
<dbReference type="InterPro" id="IPR000888">
    <property type="entry name" value="RmlC-like"/>
</dbReference>
<dbReference type="EMBL" id="VSIX01000082">
    <property type="protein sequence ID" value="TYB30761.1"/>
    <property type="molecule type" value="Genomic_DNA"/>
</dbReference>
<feature type="binding site" evidence="2">
    <location>
        <position position="7"/>
    </location>
    <ligand>
        <name>substrate</name>
    </ligand>
</feature>
<dbReference type="CDD" id="cd00438">
    <property type="entry name" value="cupin_RmlC"/>
    <property type="match status" value="1"/>
</dbReference>